<evidence type="ECO:0000313" key="12">
    <source>
        <dbReference type="EMBL" id="KAK8721153.1"/>
    </source>
</evidence>
<evidence type="ECO:0000256" key="5">
    <source>
        <dbReference type="ARBA" id="ARBA00022833"/>
    </source>
</evidence>
<keyword evidence="3" id="KW-0677">Repeat</keyword>
<dbReference type="Pfam" id="PF00096">
    <property type="entry name" value="zf-C2H2"/>
    <property type="match status" value="3"/>
</dbReference>
<keyword evidence="6" id="KW-0805">Transcription regulation</keyword>
<feature type="compositionally biased region" description="Polar residues" evidence="10">
    <location>
        <begin position="269"/>
        <end position="287"/>
    </location>
</feature>
<sequence length="2235" mass="242421">MRLMGVITCSDLMNPSANVTYTHKKFKRAPIEACDTVEKQQQPHHDENGRSSKTASSTVLVRSNKASVLGAPSPINGFLSTPVANNFSGSGVQFSLESDDSKKKNGNSGGKYKCEYCGVGCAKPSVLDKHIRTHTNERPYSCEQCSVAFKTKSNYLKHTRSRAHALRCDGGGQDGSDGTVESSDNLDIEGDEGSRCPSRETGQQCQPADLSVGHVSTLEQPASITATSSAARIYQEDGKDRGNFIYKPKFRVCAQYSPQEESGPKRQSPPIQRQLSTPPQDVTTFDSNVINTPTYQVLAASTLSHPGQGAHSSPRPHSPNPSSVPKQCLPPLDIRAANRKDDGATSAQRNSVVASQTVSSLWKGMKSPSPDLVGQHITKLIVENQAIVETHNPLWSRRYRRQNSLGSSSSESDGSGSGKSRRYNLADSNLKNVKSASVTLPACSGPVQPYSRERSHSLAAEPIMVEARSSYSPSLPPTPHLPLAQPPPVATPISASKPSISSQGPTTSYSQSAPTFTASHVTMVDFNMSDASRKRCISEGPCVARDLSKSRLMPLDDPPLLQQHPQNPEGSVIKNLLLTARAGIANAIDQNLERQEHSRRCSQAVTLGDIGSLTCLRCRIPFRNPEDLEYHLRHYCGQRPSTGSERGTPDSIKSSDGGRWSGEKEAALDLQKKNEYVDQHDRERSSSRGSSVGETPQRRGSEDDFKYHSDLSPKVYRSKSAPEGAPPPTKKRKMSDIDSVAQERSRYFSSTFSKGQGGNKNESCIKLMDDINKQKLNNHHLFGGEVQICDGNEFKTMRIDPGQHPSPAIDICIPPQQLGGSIPKAEVSVPTSVVVTIAKSGLNSGGTMVQVENQTSTSSTKTIPTLVNSSLNREQSVLSQNMAKAAHPPDVYNTDTSQFAYSPSFLQYAPPLQLPNLAIPGIPTPDLGGLSFSGYSPRVPGQAFLHSQASLMHGMLGNHKSTSVRSPVASRASPRSFPASAAGGMLNSGTTGGISGGSSSSGGSGGLSGGSSSSGGTRGGVSDATVEDAAGGSQTFLVKEKEREQQKRQGKLPSAGYPSLIPVGDEKVPYVPGIPGPYSQGSVLHPPAHTVQRSPLIAVAPVSAPVPSTAPVSSVPSLPALICPSREKNLTVPKLKEVPRDLTSSPMRECGHSLSSNVKVSHRLSPRMSSVIGKAPEVRSINPEIRIHPVKSDAAPEMKTSERLVTPHEEQSYDNGSKDDSSDSEEFLPPRKRPNFLALKPQAYMPKSSLALIGTTLVSPDTPRPKKSCVQMLLNGSAYTYLGHKVSTKSYFCCIYRQQPMYVPQSTDPKLSMYSNWQIRKPADDNPFKLTPYQGMGLYESRKYDPAYTIAKPKELDLIQTHSSYWTFKQEKEKDKEVEEIKSKEKDGKDIKSEESCSKVCEQSCSEGSSASVKRESDDDSVGSPCKVTDEAEGSDSGSAKRIKIFEGGFKSSEDYTYVRGRGRGRYVCEACGIRCKKPSMLKKHIRTHTDLRPYACGHCSFSFKTKGNLTKHLRSKAHYKRCVEMGIVPVPTVVDESHVNEEALALQGKMEQEGKLDNLDDDDEDDDDDDEGDEDDEDDDDESMGDGHYEGAHGMNIYQRDGTSIEVEDVGEVVKEVKDCPRNSATPAARSGVLVMQPSNRSSSDALGLPESAKEAKFPKATAGVESPRDSPMDLSVKRIPVLNFSPLLDKTSTAKKAPLPRRPCFLPLMSRPNITSQRSPVCSLASPGPPTPIREHASEILSPVTESSTLLKTIYNTTERASHASFDMQNIVPDPTKENGCSSSMLQAYLKERAVLDTTIKRHQYKESSSSDTSPDSPHGGIKTITAVSSSNTATSVSSLSTAAENDESARKPEGTNDGEKSSKEEKDEDGSGITSEEKSRQSTASPSVSGTAAATLQSNTSRMPTPPANLTVMNTGGIDTKTSFLVPSGVVPSSLNRLGNDDGKCKCSMCHKEFNKQSQLSMHMNIHYMERPYRCESCALSFRTNGHLQKHKRSVSHFNKVNMINTFGTPSTDNPRPFKCHDCKIAFRIHGHLAKHLRSKMHIMKLECLRKLPFGTYAEIERSGANLNEIDTTDCDNSLESLQAMASRLFEKDPNKLGAWHNHQERQHHRVRTVSNSSTNSDDYPLQDDQDEVLATNDDDTEGDEDEDVPVARDAGRLGFSGAAGSSHSDLHTTLAHPVSSPIEIGSQQLAQSMVQPYTCGMCEAKFSSHSQLMSHSQYHLPASSMMSLKSS</sequence>
<evidence type="ECO:0000256" key="7">
    <source>
        <dbReference type="ARBA" id="ARBA00023163"/>
    </source>
</evidence>
<feature type="domain" description="C2H2-type" evidence="11">
    <location>
        <begin position="1948"/>
        <end position="1975"/>
    </location>
</feature>
<feature type="region of interest" description="Disordered" evidence="10">
    <location>
        <begin position="957"/>
        <end position="1061"/>
    </location>
</feature>
<feature type="region of interest" description="Disordered" evidence="10">
    <location>
        <begin position="1805"/>
        <end position="1913"/>
    </location>
</feature>
<feature type="compositionally biased region" description="Polar residues" evidence="10">
    <location>
        <begin position="1884"/>
        <end position="1906"/>
    </location>
</feature>
<dbReference type="Proteomes" id="UP001445076">
    <property type="component" value="Unassembled WGS sequence"/>
</dbReference>
<evidence type="ECO:0000256" key="8">
    <source>
        <dbReference type="ARBA" id="ARBA00023242"/>
    </source>
</evidence>
<accession>A0AAW0VUY6</accession>
<feature type="region of interest" description="Disordered" evidence="10">
    <location>
        <begin position="2105"/>
        <end position="2132"/>
    </location>
</feature>
<feature type="region of interest" description="Disordered" evidence="10">
    <location>
        <begin position="1547"/>
        <end position="1602"/>
    </location>
</feature>
<feature type="domain" description="C2H2-type" evidence="11">
    <location>
        <begin position="2021"/>
        <end position="2050"/>
    </location>
</feature>
<feature type="compositionally biased region" description="Basic and acidic residues" evidence="10">
    <location>
        <begin position="1190"/>
        <end position="1221"/>
    </location>
</feature>
<dbReference type="EMBL" id="JARKIK010000123">
    <property type="protein sequence ID" value="KAK8721153.1"/>
    <property type="molecule type" value="Genomic_DNA"/>
</dbReference>
<feature type="region of interest" description="Disordered" evidence="10">
    <location>
        <begin position="304"/>
        <end position="329"/>
    </location>
</feature>
<evidence type="ECO:0000256" key="6">
    <source>
        <dbReference type="ARBA" id="ARBA00023015"/>
    </source>
</evidence>
<feature type="domain" description="C2H2-type" evidence="11">
    <location>
        <begin position="140"/>
        <end position="165"/>
    </location>
</feature>
<dbReference type="GO" id="GO:0000978">
    <property type="term" value="F:RNA polymerase II cis-regulatory region sequence-specific DNA binding"/>
    <property type="evidence" value="ECO:0007669"/>
    <property type="project" value="TreeGrafter"/>
</dbReference>
<evidence type="ECO:0000313" key="13">
    <source>
        <dbReference type="Proteomes" id="UP001445076"/>
    </source>
</evidence>
<evidence type="ECO:0000256" key="9">
    <source>
        <dbReference type="PROSITE-ProRule" id="PRU00042"/>
    </source>
</evidence>
<keyword evidence="8" id="KW-0539">Nucleus</keyword>
<feature type="compositionally biased region" description="Pro residues" evidence="10">
    <location>
        <begin position="474"/>
        <end position="490"/>
    </location>
</feature>
<feature type="region of interest" description="Disordered" evidence="10">
    <location>
        <begin position="1190"/>
        <end position="1232"/>
    </location>
</feature>
<feature type="compositionally biased region" description="Polar residues" evidence="10">
    <location>
        <begin position="2116"/>
        <end position="2125"/>
    </location>
</feature>
<gene>
    <name evidence="12" type="ORF">OTU49_012914</name>
</gene>
<feature type="region of interest" description="Disordered" evidence="10">
    <location>
        <begin position="1411"/>
        <end position="1435"/>
    </location>
</feature>
<dbReference type="FunFam" id="3.30.160.60:FF:000145">
    <property type="entry name" value="Zinc finger protein 574"/>
    <property type="match status" value="1"/>
</dbReference>
<feature type="compositionally biased region" description="Acidic residues" evidence="10">
    <location>
        <begin position="1560"/>
        <end position="1585"/>
    </location>
</feature>
<comment type="subcellular location">
    <subcellularLocation>
        <location evidence="1">Nucleus</location>
    </subcellularLocation>
</comment>
<keyword evidence="4 9" id="KW-0863">Zinc-finger</keyword>
<evidence type="ECO:0000256" key="10">
    <source>
        <dbReference type="SAM" id="MobiDB-lite"/>
    </source>
</evidence>
<dbReference type="InterPro" id="IPR051969">
    <property type="entry name" value="Zinc-finger_DNA-bd_regulators"/>
</dbReference>
<protein>
    <recommendedName>
        <fullName evidence="11">C2H2-type domain-containing protein</fullName>
    </recommendedName>
</protein>
<dbReference type="InterPro" id="IPR013087">
    <property type="entry name" value="Znf_C2H2_type"/>
</dbReference>
<name>A0AAW0VUY6_CHEQU</name>
<feature type="domain" description="C2H2-type" evidence="11">
    <location>
        <begin position="1495"/>
        <end position="1519"/>
    </location>
</feature>
<dbReference type="SUPFAM" id="SSF57667">
    <property type="entry name" value="beta-beta-alpha zinc fingers"/>
    <property type="match status" value="4"/>
</dbReference>
<feature type="compositionally biased region" description="Low complexity" evidence="10">
    <location>
        <begin position="1828"/>
        <end position="1846"/>
    </location>
</feature>
<dbReference type="GO" id="GO:0005634">
    <property type="term" value="C:nucleus"/>
    <property type="evidence" value="ECO:0007669"/>
    <property type="project" value="UniProtKB-SubCell"/>
</dbReference>
<feature type="domain" description="C2H2-type" evidence="11">
    <location>
        <begin position="1467"/>
        <end position="1494"/>
    </location>
</feature>
<feature type="compositionally biased region" description="Polar residues" evidence="10">
    <location>
        <begin position="493"/>
        <end position="513"/>
    </location>
</feature>
<dbReference type="Gene3D" id="3.30.160.60">
    <property type="entry name" value="Classic Zinc Finger"/>
    <property type="match status" value="6"/>
</dbReference>
<dbReference type="InterPro" id="IPR036236">
    <property type="entry name" value="Znf_C2H2_sf"/>
</dbReference>
<dbReference type="SMART" id="SM00355">
    <property type="entry name" value="ZnF_C2H2"/>
    <property type="match status" value="9"/>
</dbReference>
<dbReference type="SMART" id="SM00451">
    <property type="entry name" value="ZnF_U1"/>
    <property type="match status" value="3"/>
</dbReference>
<feature type="compositionally biased region" description="Low complexity" evidence="10">
    <location>
        <begin position="963"/>
        <end position="982"/>
    </location>
</feature>
<evidence type="ECO:0000256" key="1">
    <source>
        <dbReference type="ARBA" id="ARBA00004123"/>
    </source>
</evidence>
<evidence type="ECO:0000256" key="4">
    <source>
        <dbReference type="ARBA" id="ARBA00022771"/>
    </source>
</evidence>
<keyword evidence="5" id="KW-0862">Zinc</keyword>
<feature type="compositionally biased region" description="Gly residues" evidence="10">
    <location>
        <begin position="990"/>
        <end position="1019"/>
    </location>
</feature>
<evidence type="ECO:0000259" key="11">
    <source>
        <dbReference type="PROSITE" id="PS50157"/>
    </source>
</evidence>
<feature type="compositionally biased region" description="Low complexity" evidence="10">
    <location>
        <begin position="1810"/>
        <end position="1820"/>
    </location>
</feature>
<feature type="region of interest" description="Disordered" evidence="10">
    <location>
        <begin position="639"/>
        <end position="737"/>
    </location>
</feature>
<dbReference type="PROSITE" id="PS00028">
    <property type="entry name" value="ZINC_FINGER_C2H2_1"/>
    <property type="match status" value="8"/>
</dbReference>
<feature type="domain" description="C2H2-type" evidence="11">
    <location>
        <begin position="112"/>
        <end position="139"/>
    </location>
</feature>
<feature type="compositionally biased region" description="Basic and acidic residues" evidence="10">
    <location>
        <begin position="1038"/>
        <end position="1047"/>
    </location>
</feature>
<feature type="compositionally biased region" description="Basic and acidic residues" evidence="10">
    <location>
        <begin position="36"/>
        <end position="50"/>
    </location>
</feature>
<feature type="region of interest" description="Disordered" evidence="10">
    <location>
        <begin position="36"/>
        <end position="58"/>
    </location>
</feature>
<evidence type="ECO:0000256" key="2">
    <source>
        <dbReference type="ARBA" id="ARBA00022723"/>
    </source>
</evidence>
<dbReference type="PANTHER" id="PTHR45944">
    <property type="entry name" value="SCHNURRI, ISOFORM F"/>
    <property type="match status" value="1"/>
</dbReference>
<dbReference type="PROSITE" id="PS50157">
    <property type="entry name" value="ZINC_FINGER_C2H2_2"/>
    <property type="match status" value="9"/>
</dbReference>
<feature type="region of interest" description="Disordered" evidence="10">
    <location>
        <begin position="166"/>
        <end position="207"/>
    </location>
</feature>
<feature type="compositionally biased region" description="Low complexity" evidence="10">
    <location>
        <begin position="312"/>
        <end position="325"/>
    </location>
</feature>
<feature type="domain" description="C2H2-type" evidence="11">
    <location>
        <begin position="613"/>
        <end position="640"/>
    </location>
</feature>
<comment type="caution">
    <text evidence="12">The sequence shown here is derived from an EMBL/GenBank/DDBJ whole genome shotgun (WGS) entry which is preliminary data.</text>
</comment>
<feature type="domain" description="C2H2-type" evidence="11">
    <location>
        <begin position="1976"/>
        <end position="2005"/>
    </location>
</feature>
<dbReference type="GO" id="GO:0008270">
    <property type="term" value="F:zinc ion binding"/>
    <property type="evidence" value="ECO:0007669"/>
    <property type="project" value="UniProtKB-KW"/>
</dbReference>
<evidence type="ECO:0000256" key="3">
    <source>
        <dbReference type="ARBA" id="ARBA00022737"/>
    </source>
</evidence>
<feature type="region of interest" description="Disordered" evidence="10">
    <location>
        <begin position="469"/>
        <end position="513"/>
    </location>
</feature>
<feature type="region of interest" description="Disordered" evidence="10">
    <location>
        <begin position="256"/>
        <end position="287"/>
    </location>
</feature>
<feature type="compositionally biased region" description="Low complexity" evidence="10">
    <location>
        <begin position="404"/>
        <end position="414"/>
    </location>
</feature>
<feature type="compositionally biased region" description="Basic and acidic residues" evidence="10">
    <location>
        <begin position="696"/>
        <end position="711"/>
    </location>
</feature>
<keyword evidence="13" id="KW-1185">Reference proteome</keyword>
<dbReference type="FunFam" id="3.30.160.60:FF:000594">
    <property type="entry name" value="Transcription factor HIVEP2"/>
    <property type="match status" value="1"/>
</dbReference>
<keyword evidence="2" id="KW-0479">Metal-binding</keyword>
<feature type="region of interest" description="Disordered" evidence="10">
    <location>
        <begin position="402"/>
        <end position="423"/>
    </location>
</feature>
<dbReference type="PANTHER" id="PTHR45944:SF2">
    <property type="entry name" value="SCHNURRI, ISOFORM F"/>
    <property type="match status" value="1"/>
</dbReference>
<keyword evidence="7" id="KW-0804">Transcription</keyword>
<feature type="compositionally biased region" description="Basic and acidic residues" evidence="10">
    <location>
        <begin position="661"/>
        <end position="686"/>
    </location>
</feature>
<reference evidence="12 13" key="1">
    <citation type="journal article" date="2024" name="BMC Genomics">
        <title>Genome assembly of redclaw crayfish (Cherax quadricarinatus) provides insights into its immune adaptation and hypoxia tolerance.</title>
        <authorList>
            <person name="Liu Z."/>
            <person name="Zheng J."/>
            <person name="Li H."/>
            <person name="Fang K."/>
            <person name="Wang S."/>
            <person name="He J."/>
            <person name="Zhou D."/>
            <person name="Weng S."/>
            <person name="Chi M."/>
            <person name="Gu Z."/>
            <person name="He J."/>
            <person name="Li F."/>
            <person name="Wang M."/>
        </authorList>
    </citation>
    <scope>NUCLEOTIDE SEQUENCE [LARGE SCALE GENOMIC DNA]</scope>
    <source>
        <strain evidence="12">ZL_2023a</strain>
    </source>
</reference>
<dbReference type="InterPro" id="IPR003604">
    <property type="entry name" value="Matrin/U1-like-C_Znf_C2H2"/>
</dbReference>
<feature type="domain" description="C2H2-type" evidence="11">
    <location>
        <begin position="2201"/>
        <end position="2223"/>
    </location>
</feature>
<dbReference type="GO" id="GO:0000981">
    <property type="term" value="F:DNA-binding transcription factor activity, RNA polymerase II-specific"/>
    <property type="evidence" value="ECO:0007669"/>
    <property type="project" value="TreeGrafter"/>
</dbReference>
<organism evidence="12 13">
    <name type="scientific">Cherax quadricarinatus</name>
    <name type="common">Australian red claw crayfish</name>
    <dbReference type="NCBI Taxonomy" id="27406"/>
    <lineage>
        <taxon>Eukaryota</taxon>
        <taxon>Metazoa</taxon>
        <taxon>Ecdysozoa</taxon>
        <taxon>Arthropoda</taxon>
        <taxon>Crustacea</taxon>
        <taxon>Multicrustacea</taxon>
        <taxon>Malacostraca</taxon>
        <taxon>Eumalacostraca</taxon>
        <taxon>Eucarida</taxon>
        <taxon>Decapoda</taxon>
        <taxon>Pleocyemata</taxon>
        <taxon>Astacidea</taxon>
        <taxon>Parastacoidea</taxon>
        <taxon>Parastacidae</taxon>
        <taxon>Cherax</taxon>
    </lineage>
</organism>
<feature type="region of interest" description="Disordered" evidence="10">
    <location>
        <begin position="1622"/>
        <end position="1674"/>
    </location>
</feature>
<feature type="compositionally biased region" description="Basic and acidic residues" evidence="10">
    <location>
        <begin position="1850"/>
        <end position="1868"/>
    </location>
</feature>
<proteinExistence type="predicted"/>